<dbReference type="Pfam" id="PF26130">
    <property type="entry name" value="PB1-like"/>
    <property type="match status" value="1"/>
</dbReference>
<protein>
    <recommendedName>
        <fullName evidence="6">Transposase MuDR plant domain-containing protein</fullName>
    </recommendedName>
</protein>
<evidence type="ECO:0000256" key="1">
    <source>
        <dbReference type="SAM" id="MobiDB-lite"/>
    </source>
</evidence>
<accession>A0AAW2MQ18</accession>
<dbReference type="InterPro" id="IPR058594">
    <property type="entry name" value="PB1-like_dom_pln"/>
</dbReference>
<feature type="domain" description="PB1-like" evidence="4">
    <location>
        <begin position="26"/>
        <end position="120"/>
    </location>
</feature>
<dbReference type="InterPro" id="IPR004332">
    <property type="entry name" value="Transposase_MuDR"/>
</dbReference>
<reference evidence="5" key="2">
    <citation type="journal article" date="2024" name="Plant">
        <title>Genomic evolution and insights into agronomic trait innovations of Sesamum species.</title>
        <authorList>
            <person name="Miao H."/>
            <person name="Wang L."/>
            <person name="Qu L."/>
            <person name="Liu H."/>
            <person name="Sun Y."/>
            <person name="Le M."/>
            <person name="Wang Q."/>
            <person name="Wei S."/>
            <person name="Zheng Y."/>
            <person name="Lin W."/>
            <person name="Duan Y."/>
            <person name="Cao H."/>
            <person name="Xiong S."/>
            <person name="Wang X."/>
            <person name="Wei L."/>
            <person name="Li C."/>
            <person name="Ma Q."/>
            <person name="Ju M."/>
            <person name="Zhao R."/>
            <person name="Li G."/>
            <person name="Mu C."/>
            <person name="Tian Q."/>
            <person name="Mei H."/>
            <person name="Zhang T."/>
            <person name="Gao T."/>
            <person name="Zhang H."/>
        </authorList>
    </citation>
    <scope>NUCLEOTIDE SEQUENCE</scope>
    <source>
        <strain evidence="5">KEN8</strain>
    </source>
</reference>
<evidence type="ECO:0008006" key="6">
    <source>
        <dbReference type="Google" id="ProtNLM"/>
    </source>
</evidence>
<organism evidence="5">
    <name type="scientific">Sesamum calycinum</name>
    <dbReference type="NCBI Taxonomy" id="2727403"/>
    <lineage>
        <taxon>Eukaryota</taxon>
        <taxon>Viridiplantae</taxon>
        <taxon>Streptophyta</taxon>
        <taxon>Embryophyta</taxon>
        <taxon>Tracheophyta</taxon>
        <taxon>Spermatophyta</taxon>
        <taxon>Magnoliopsida</taxon>
        <taxon>eudicotyledons</taxon>
        <taxon>Gunneridae</taxon>
        <taxon>Pentapetalae</taxon>
        <taxon>asterids</taxon>
        <taxon>lamiids</taxon>
        <taxon>Lamiales</taxon>
        <taxon>Pedaliaceae</taxon>
        <taxon>Sesamum</taxon>
    </lineage>
</organism>
<name>A0AAW2MQ18_9LAMI</name>
<dbReference type="Pfam" id="PF03108">
    <property type="entry name" value="DBD_Tnp_Mut"/>
    <property type="match status" value="1"/>
</dbReference>
<dbReference type="PANTHER" id="PTHR31973">
    <property type="entry name" value="POLYPROTEIN, PUTATIVE-RELATED"/>
    <property type="match status" value="1"/>
</dbReference>
<feature type="compositionally biased region" description="Acidic residues" evidence="1">
    <location>
        <begin position="166"/>
        <end position="178"/>
    </location>
</feature>
<evidence type="ECO:0000259" key="2">
    <source>
        <dbReference type="Pfam" id="PF03108"/>
    </source>
</evidence>
<dbReference type="AlphaFoldDB" id="A0AAW2MQ18"/>
<feature type="region of interest" description="Disordered" evidence="1">
    <location>
        <begin position="132"/>
        <end position="182"/>
    </location>
</feature>
<dbReference type="InterPro" id="IPR018289">
    <property type="entry name" value="MULE_transposase_dom"/>
</dbReference>
<comment type="caution">
    <text evidence="5">The sequence shown here is derived from an EMBL/GenBank/DDBJ whole genome shotgun (WGS) entry which is preliminary data.</text>
</comment>
<proteinExistence type="predicted"/>
<dbReference type="PANTHER" id="PTHR31973:SF191">
    <property type="entry name" value="OS05G0489400 PROTEIN"/>
    <property type="match status" value="1"/>
</dbReference>
<reference evidence="5" key="1">
    <citation type="submission" date="2020-06" db="EMBL/GenBank/DDBJ databases">
        <authorList>
            <person name="Li T."/>
            <person name="Hu X."/>
            <person name="Zhang T."/>
            <person name="Song X."/>
            <person name="Zhang H."/>
            <person name="Dai N."/>
            <person name="Sheng W."/>
            <person name="Hou X."/>
            <person name="Wei L."/>
        </authorList>
    </citation>
    <scope>NUCLEOTIDE SEQUENCE</scope>
    <source>
        <strain evidence="5">KEN8</strain>
        <tissue evidence="5">Leaf</tissue>
    </source>
</reference>
<evidence type="ECO:0000259" key="3">
    <source>
        <dbReference type="Pfam" id="PF10551"/>
    </source>
</evidence>
<evidence type="ECO:0000313" key="5">
    <source>
        <dbReference type="EMBL" id="KAL0332923.1"/>
    </source>
</evidence>
<feature type="domain" description="Transposase MuDR plant" evidence="2">
    <location>
        <begin position="252"/>
        <end position="316"/>
    </location>
</feature>
<dbReference type="EMBL" id="JACGWM010000013">
    <property type="protein sequence ID" value="KAL0332923.1"/>
    <property type="molecule type" value="Genomic_DNA"/>
</dbReference>
<gene>
    <name evidence="5" type="ORF">Scaly_2193800</name>
</gene>
<sequence>MVWKVRDEDGSGLAYGRPCPDYGPGNEKFTIRMHHSGEFINLGSTVYLGGKINHIDFCDPDEISMIEINNMATEVGAEGVLVFHYSVGGLNDCQNLHQMHNDLDAINLVNFVDENRMVGVFVEKQKVNENLIENESVGEPEHIDNNEGEEEHSVEQPSIDNKQSSDDGDEQSVGEDSDFSDRLVDSEFELSDDDIMFDSNIDPDLEWRGFHFNNSINVEQETSELGSQFSDGTQSTHGHPIFNKRMDVEDPKFELGMCFSDTTTLRQAIRQHSIVNGRDVTFTINDRHKVQAKCKHETCPWLIYASKVQNEDTMQVKTFNGTHQCPRKQRVSHANAKWLADRYKDKIWSDPKWPVDSMLTIMQKENKLLFNKSQLYRTKKRVEKMGCGTDGEQYAMLWSYAEIRNSNPGTTVKIKSKLVGGLPQFKRLYICWGALKQGFLMGCRPIICLDGCHLKSSVGGILLSAVGIDANNCIYPFAYAVVEKEKKKSWLWFLEMLVQDLNITHSYVGQ</sequence>
<feature type="domain" description="MULE transposase" evidence="3">
    <location>
        <begin position="446"/>
        <end position="496"/>
    </location>
</feature>
<dbReference type="Pfam" id="PF10551">
    <property type="entry name" value="MULE"/>
    <property type="match status" value="1"/>
</dbReference>
<evidence type="ECO:0000259" key="4">
    <source>
        <dbReference type="Pfam" id="PF26130"/>
    </source>
</evidence>